<dbReference type="Pfam" id="PF01230">
    <property type="entry name" value="HIT"/>
    <property type="match status" value="1"/>
</dbReference>
<dbReference type="InterPro" id="IPR001310">
    <property type="entry name" value="Histidine_triad_HIT"/>
</dbReference>
<accession>A0A146KAU4</accession>
<dbReference type="InterPro" id="IPR011146">
    <property type="entry name" value="HIT-like"/>
</dbReference>
<dbReference type="EMBL" id="GDID01003218">
    <property type="protein sequence ID" value="JAP93388.1"/>
    <property type="molecule type" value="Transcribed_RNA"/>
</dbReference>
<dbReference type="GO" id="GO:0003824">
    <property type="term" value="F:catalytic activity"/>
    <property type="evidence" value="ECO:0007669"/>
    <property type="project" value="InterPro"/>
</dbReference>
<dbReference type="AlphaFoldDB" id="A0A146KAU4"/>
<evidence type="ECO:0000256" key="2">
    <source>
        <dbReference type="PIRSR" id="PIRSR601310-3"/>
    </source>
</evidence>
<dbReference type="PANTHER" id="PTHR46648:SF1">
    <property type="entry name" value="ADENOSINE 5'-MONOPHOSPHORAMIDASE HNT1"/>
    <property type="match status" value="1"/>
</dbReference>
<dbReference type="Gene3D" id="3.30.428.10">
    <property type="entry name" value="HIT-like"/>
    <property type="match status" value="1"/>
</dbReference>
<dbReference type="InterPro" id="IPR019808">
    <property type="entry name" value="Histidine_triad_CS"/>
</dbReference>
<evidence type="ECO:0000313" key="5">
    <source>
        <dbReference type="EMBL" id="JAP93388.1"/>
    </source>
</evidence>
<dbReference type="InterPro" id="IPR036265">
    <property type="entry name" value="HIT-like_sf"/>
</dbReference>
<sequence>MTCIFCRIVKGEIPCMKVFESEHTLAFLDINPLANGHTVVIPKHHCEFTHQMESCCQEDFMKALVIVSQKIAKQYGQYNILNNNGPEAGQVVKHTHFHVIPKAGAGLVMDWKPLEAKQPLEEVQKLLL</sequence>
<name>A0A146KAU4_9EUKA</name>
<dbReference type="PROSITE" id="PS51084">
    <property type="entry name" value="HIT_2"/>
    <property type="match status" value="1"/>
</dbReference>
<evidence type="ECO:0000259" key="4">
    <source>
        <dbReference type="PROSITE" id="PS51084"/>
    </source>
</evidence>
<dbReference type="PRINTS" id="PR00332">
    <property type="entry name" value="HISTRIAD"/>
</dbReference>
<dbReference type="PROSITE" id="PS00892">
    <property type="entry name" value="HIT_1"/>
    <property type="match status" value="1"/>
</dbReference>
<proteinExistence type="predicted"/>
<feature type="domain" description="HIT" evidence="4">
    <location>
        <begin position="4"/>
        <end position="109"/>
    </location>
</feature>
<feature type="short sequence motif" description="Histidine triad motif" evidence="2 3">
    <location>
        <begin position="94"/>
        <end position="98"/>
    </location>
</feature>
<organism evidence="5">
    <name type="scientific">Trepomonas sp. PC1</name>
    <dbReference type="NCBI Taxonomy" id="1076344"/>
    <lineage>
        <taxon>Eukaryota</taxon>
        <taxon>Metamonada</taxon>
        <taxon>Diplomonadida</taxon>
        <taxon>Hexamitidae</taxon>
        <taxon>Hexamitinae</taxon>
        <taxon>Trepomonas</taxon>
    </lineage>
</organism>
<evidence type="ECO:0000256" key="3">
    <source>
        <dbReference type="PROSITE-ProRule" id="PRU00464"/>
    </source>
</evidence>
<reference evidence="5" key="1">
    <citation type="submission" date="2015-07" db="EMBL/GenBank/DDBJ databases">
        <title>Adaptation to a free-living lifestyle via gene acquisitions in the diplomonad Trepomonas sp. PC1.</title>
        <authorList>
            <person name="Xu F."/>
            <person name="Jerlstrom-Hultqvist J."/>
            <person name="Kolisko M."/>
            <person name="Simpson A.G.B."/>
            <person name="Roger A.J."/>
            <person name="Svard S.G."/>
            <person name="Andersson J.O."/>
        </authorList>
    </citation>
    <scope>NUCLEOTIDE SEQUENCE</scope>
    <source>
        <strain evidence="5">PC1</strain>
    </source>
</reference>
<evidence type="ECO:0000256" key="1">
    <source>
        <dbReference type="PIRSR" id="PIRSR601310-1"/>
    </source>
</evidence>
<feature type="active site" description="Tele-AMP-histidine intermediate" evidence="1">
    <location>
        <position position="96"/>
    </location>
</feature>
<protein>
    <submittedName>
        <fullName evidence="5">HIT domain-containing protein</fullName>
    </submittedName>
</protein>
<dbReference type="GO" id="GO:0009117">
    <property type="term" value="P:nucleotide metabolic process"/>
    <property type="evidence" value="ECO:0007669"/>
    <property type="project" value="TreeGrafter"/>
</dbReference>
<dbReference type="PANTHER" id="PTHR46648">
    <property type="entry name" value="HIT FAMILY PROTEIN 1"/>
    <property type="match status" value="1"/>
</dbReference>
<dbReference type="SUPFAM" id="SSF54197">
    <property type="entry name" value="HIT-like"/>
    <property type="match status" value="1"/>
</dbReference>
<gene>
    <name evidence="5" type="ORF">TPC1_14353</name>
</gene>